<protein>
    <recommendedName>
        <fullName evidence="7">Alpha-N-acetylglucosaminidase</fullName>
    </recommendedName>
</protein>
<gene>
    <name evidence="5" type="ORF">PLOB_00011501</name>
</gene>
<dbReference type="InterPro" id="IPR029018">
    <property type="entry name" value="Hex-like_dom2"/>
</dbReference>
<dbReference type="InterPro" id="IPR024732">
    <property type="entry name" value="NAGLU_C"/>
</dbReference>
<dbReference type="Gene3D" id="3.30.379.10">
    <property type="entry name" value="Chitobiase/beta-hexosaminidase domain 2-like"/>
    <property type="match status" value="1"/>
</dbReference>
<dbReference type="PANTHER" id="PTHR12872:SF1">
    <property type="entry name" value="ALPHA-N-ACETYLGLUCOSAMINIDASE"/>
    <property type="match status" value="1"/>
</dbReference>
<name>A0ABN8R0S6_9CNID</name>
<dbReference type="EMBL" id="CALNXK010000160">
    <property type="protein sequence ID" value="CAH3171005.1"/>
    <property type="molecule type" value="Genomic_DNA"/>
</dbReference>
<dbReference type="Gene3D" id="1.20.120.670">
    <property type="entry name" value="N-acetyl-b-d-glucoasminidase"/>
    <property type="match status" value="1"/>
</dbReference>
<evidence type="ECO:0000256" key="1">
    <source>
        <dbReference type="ARBA" id="ARBA00022801"/>
    </source>
</evidence>
<feature type="domain" description="Alpha-N-acetylglucosaminidase C-terminal" evidence="4">
    <location>
        <begin position="500"/>
        <end position="756"/>
    </location>
</feature>
<dbReference type="Proteomes" id="UP001159405">
    <property type="component" value="Unassembled WGS sequence"/>
</dbReference>
<dbReference type="InterPro" id="IPR007781">
    <property type="entry name" value="NAGLU"/>
</dbReference>
<evidence type="ECO:0008006" key="7">
    <source>
        <dbReference type="Google" id="ProtNLM"/>
    </source>
</evidence>
<feature type="domain" description="Alpha-N-acetylglucosaminidase N-terminal" evidence="3">
    <location>
        <begin position="57"/>
        <end position="143"/>
    </location>
</feature>
<evidence type="ECO:0000313" key="6">
    <source>
        <dbReference type="Proteomes" id="UP001159405"/>
    </source>
</evidence>
<keyword evidence="1" id="KW-0378">Hydrolase</keyword>
<evidence type="ECO:0000259" key="2">
    <source>
        <dbReference type="Pfam" id="PF05089"/>
    </source>
</evidence>
<sequence>MGQAMGDSKKMSFRTACFLLVIGSVLIPFISGVNVDSSRFKQFSHIKTKTPAAVQEQAVIDLITRLIGPTYASKFTIIVNASSGFQQDLDTFEYFTNEEDEKLVITSTSGVAAALGFGHFLKYRCFGHVSWSGDQLKIPEPFPVVKSPVKVTSPNRFRYYQNVCTVSYSFAWWNWTRWEREIDWMAINGINLPLAFNGQEAIWQRVYLRMNLTQQELDHHFGGPAFLAWSRMGNIRGWGGPLSSSWHSNQLALQHKILDRMREFGMTPVLPAFAGHVPNGLLRVYPNANVSRLGDWGHFNSTYCCTYLLDPSDSLFQQIGGAFIKELISEFGTNHIYNTDTFNEMTPRSSDPVYLSNASRAVYEGILAGDPDAVWLMQGWLFLDTKFWQPPQVKALLQGVPQGKMIVLDLYAEASPVWQRTESFYGQPFIWCMLHNFGGNIGLYGELTSIATGPINAANAKGSTMIGTGITPEGIEQNDVVYLLMNEMGWRSETVNVSQWLEAYSERRYGGVNEYAQQAWKLLGRSVYSATFGRGHTHSVIVNKPSLTLNFTEWYEPEDVWQAWDALVMAADTFEMVDPFRYDLVDVTRQSLQLLAIIPYNNLVDGYINNSTSVVQAAASQLHEIFTDVDAILSSNQYFLLGGHWLNPAKALATNAQERTLYEYNARIQITLWGPNANIEDYANKMWGGLVSSYYQQRWVLFVSFLLDSISQKVPFDKKKFDAALFDQETKWTLGNESYPDKPVGDTVMIAKMLHGKYRPMTV</sequence>
<feature type="domain" description="Alpha-N-acetylglucosaminidase tim-barrel" evidence="2">
    <location>
        <begin position="158"/>
        <end position="491"/>
    </location>
</feature>
<dbReference type="Pfam" id="PF12971">
    <property type="entry name" value="NAGLU_N"/>
    <property type="match status" value="1"/>
</dbReference>
<evidence type="ECO:0000259" key="4">
    <source>
        <dbReference type="Pfam" id="PF12972"/>
    </source>
</evidence>
<dbReference type="InterPro" id="IPR024240">
    <property type="entry name" value="NAGLU_N"/>
</dbReference>
<organism evidence="5 6">
    <name type="scientific">Porites lobata</name>
    <dbReference type="NCBI Taxonomy" id="104759"/>
    <lineage>
        <taxon>Eukaryota</taxon>
        <taxon>Metazoa</taxon>
        <taxon>Cnidaria</taxon>
        <taxon>Anthozoa</taxon>
        <taxon>Hexacorallia</taxon>
        <taxon>Scleractinia</taxon>
        <taxon>Fungiina</taxon>
        <taxon>Poritidae</taxon>
        <taxon>Porites</taxon>
    </lineage>
</organism>
<dbReference type="InterPro" id="IPR024733">
    <property type="entry name" value="NAGLU_tim-barrel"/>
</dbReference>
<comment type="caution">
    <text evidence="5">The sequence shown here is derived from an EMBL/GenBank/DDBJ whole genome shotgun (WGS) entry which is preliminary data.</text>
</comment>
<dbReference type="Pfam" id="PF12972">
    <property type="entry name" value="NAGLU_C"/>
    <property type="match status" value="1"/>
</dbReference>
<reference evidence="5 6" key="1">
    <citation type="submission" date="2022-05" db="EMBL/GenBank/DDBJ databases">
        <authorList>
            <consortium name="Genoscope - CEA"/>
            <person name="William W."/>
        </authorList>
    </citation>
    <scope>NUCLEOTIDE SEQUENCE [LARGE SCALE GENOMIC DNA]</scope>
</reference>
<proteinExistence type="predicted"/>
<dbReference type="PANTHER" id="PTHR12872">
    <property type="entry name" value="ALPHA-N-ACETYLGLUCOSAMINIDASE"/>
    <property type="match status" value="1"/>
</dbReference>
<dbReference type="Gene3D" id="3.20.20.80">
    <property type="entry name" value="Glycosidases"/>
    <property type="match status" value="1"/>
</dbReference>
<evidence type="ECO:0000313" key="5">
    <source>
        <dbReference type="EMBL" id="CAH3171005.1"/>
    </source>
</evidence>
<accession>A0ABN8R0S6</accession>
<evidence type="ECO:0000259" key="3">
    <source>
        <dbReference type="Pfam" id="PF12971"/>
    </source>
</evidence>
<keyword evidence="6" id="KW-1185">Reference proteome</keyword>
<dbReference type="Pfam" id="PF05089">
    <property type="entry name" value="NAGLU"/>
    <property type="match status" value="1"/>
</dbReference>